<organism evidence="10 11">
    <name type="scientific">Streptomyces atratus</name>
    <dbReference type="NCBI Taxonomy" id="1893"/>
    <lineage>
        <taxon>Bacteria</taxon>
        <taxon>Bacillati</taxon>
        <taxon>Actinomycetota</taxon>
        <taxon>Actinomycetes</taxon>
        <taxon>Kitasatosporales</taxon>
        <taxon>Streptomycetaceae</taxon>
        <taxon>Streptomyces</taxon>
    </lineage>
</organism>
<dbReference type="InterPro" id="IPR008271">
    <property type="entry name" value="Ser/Thr_kinase_AS"/>
</dbReference>
<evidence type="ECO:0000256" key="2">
    <source>
        <dbReference type="ARBA" id="ARBA00012513"/>
    </source>
</evidence>
<dbReference type="EC" id="2.7.11.1" evidence="2"/>
<keyword evidence="10" id="KW-0723">Serine/threonine-protein kinase</keyword>
<keyword evidence="3" id="KW-0808">Transferase</keyword>
<dbReference type="SMART" id="SM00220">
    <property type="entry name" value="S_TKc"/>
    <property type="match status" value="1"/>
</dbReference>
<dbReference type="InterPro" id="IPR001638">
    <property type="entry name" value="Solute-binding_3/MltF_N"/>
</dbReference>
<dbReference type="OrthoDB" id="4336134at2"/>
<feature type="region of interest" description="Disordered" evidence="8">
    <location>
        <begin position="334"/>
        <end position="367"/>
    </location>
</feature>
<feature type="domain" description="Protein kinase" evidence="9">
    <location>
        <begin position="70"/>
        <end position="332"/>
    </location>
</feature>
<protein>
    <recommendedName>
        <fullName evidence="2">non-specific serine/threonine protein kinase</fullName>
        <ecNumber evidence="2">2.7.11.1</ecNumber>
    </recommendedName>
</protein>
<dbReference type="InterPro" id="IPR017441">
    <property type="entry name" value="Protein_kinase_ATP_BS"/>
</dbReference>
<feature type="region of interest" description="Disordered" evidence="8">
    <location>
        <begin position="1"/>
        <end position="60"/>
    </location>
</feature>
<evidence type="ECO:0000313" key="10">
    <source>
        <dbReference type="EMBL" id="SFX90019.1"/>
    </source>
</evidence>
<keyword evidence="4 7" id="KW-0547">Nucleotide-binding</keyword>
<dbReference type="Proteomes" id="UP000181909">
    <property type="component" value="Unassembled WGS sequence"/>
</dbReference>
<keyword evidence="6 7" id="KW-0067">ATP-binding</keyword>
<dbReference type="Gene3D" id="1.10.510.10">
    <property type="entry name" value="Transferase(Phosphotransferase) domain 1"/>
    <property type="match status" value="1"/>
</dbReference>
<keyword evidence="5 10" id="KW-0418">Kinase</keyword>
<dbReference type="EMBL" id="FPJO01000007">
    <property type="protein sequence ID" value="SFX90019.1"/>
    <property type="molecule type" value="Genomic_DNA"/>
</dbReference>
<gene>
    <name evidence="10" type="ORF">SAMN02787144_1007283</name>
</gene>
<proteinExistence type="inferred from homology"/>
<dbReference type="CDD" id="cd14014">
    <property type="entry name" value="STKc_PknB_like"/>
    <property type="match status" value="1"/>
</dbReference>
<evidence type="ECO:0000256" key="8">
    <source>
        <dbReference type="SAM" id="MobiDB-lite"/>
    </source>
</evidence>
<accession>A0A1K2AV49</accession>
<evidence type="ECO:0000256" key="7">
    <source>
        <dbReference type="PROSITE-ProRule" id="PRU10141"/>
    </source>
</evidence>
<feature type="compositionally biased region" description="Pro residues" evidence="8">
    <location>
        <begin position="340"/>
        <end position="360"/>
    </location>
</feature>
<sequence length="670" mass="73104">MHSEGTAGRDSGHGQGEDSPRGADGGWAGDFLRSDSTEHAQSWPEPASQPSQAPDRAAAPAPHHVIDGRYELLHSLGRGGMGEVWEALDTRLDRHVAVKGLLGRDAVGAATQEQMMQRARREAAAIAKIKHPNVVAVHDRVESGNQVWIVMDLLDARSLADLMRAEQRLPVRRTAAIGLQVLGGLRAVHEARVVHRDVKPANILFAKEDFAILADFGIATFDGAVPLTRAGELIGTFKYLAPELLAQTSQESAATPASDLWSLGVTLYEMVEGRHPFDRPNEYEVLVAACQSDPLPMEHGGDLAEVVVRLMHKDPRRRLSAQSAEEMLRKILRASSAKPDPVPVPKPPPVPPQAPPQQPEPPKKGVPGWQKLSAAVVCGALLAGLGWFAVDRMRGDGEAETGARPGQGSQSEPYIKRHPFLKVGVKADQPGLSEKTKGGKYRGYEIDVAYAIAHDMGYSRDRVIFEPVSSENRSTILQKGDVDLVIATYSITPERKHAKAPDYSVAFAGPYYVASRSFMVRKKAKTVSIDDSRMLRKRQFEVCTARSSTYESWLPEAGYNMTESLPNGYDRCVRDLLDPASSVYAVSTDDVILAGFVKNNLSELKRLDSGPGAEGYGVAMKPDEKRLKGEVCSALKKIMNDGVWEELYAKHLAPLLNRTNPPNKPKLAEC</sequence>
<dbReference type="Gene3D" id="3.30.200.20">
    <property type="entry name" value="Phosphorylase Kinase, domain 1"/>
    <property type="match status" value="1"/>
</dbReference>
<dbReference type="AlphaFoldDB" id="A0A1K2AV49"/>
<evidence type="ECO:0000259" key="9">
    <source>
        <dbReference type="PROSITE" id="PS50011"/>
    </source>
</evidence>
<reference evidence="10 11" key="1">
    <citation type="submission" date="2016-11" db="EMBL/GenBank/DDBJ databases">
        <authorList>
            <person name="Jaros S."/>
            <person name="Januszkiewicz K."/>
            <person name="Wedrychowicz H."/>
        </authorList>
    </citation>
    <scope>NUCLEOTIDE SEQUENCE [LARGE SCALE GENOMIC DNA]</scope>
    <source>
        <strain evidence="10 11">OK807</strain>
    </source>
</reference>
<dbReference type="SUPFAM" id="SSF56112">
    <property type="entry name" value="Protein kinase-like (PK-like)"/>
    <property type="match status" value="1"/>
</dbReference>
<dbReference type="PROSITE" id="PS50011">
    <property type="entry name" value="PROTEIN_KINASE_DOM"/>
    <property type="match status" value="1"/>
</dbReference>
<dbReference type="InterPro" id="IPR050660">
    <property type="entry name" value="NEK_Ser/Thr_kinase"/>
</dbReference>
<evidence type="ECO:0000256" key="3">
    <source>
        <dbReference type="ARBA" id="ARBA00022679"/>
    </source>
</evidence>
<dbReference type="InterPro" id="IPR011009">
    <property type="entry name" value="Kinase-like_dom_sf"/>
</dbReference>
<dbReference type="SUPFAM" id="SSF53850">
    <property type="entry name" value="Periplasmic binding protein-like II"/>
    <property type="match status" value="1"/>
</dbReference>
<dbReference type="GO" id="GO:0005524">
    <property type="term" value="F:ATP binding"/>
    <property type="evidence" value="ECO:0007669"/>
    <property type="project" value="UniProtKB-UniRule"/>
</dbReference>
<feature type="compositionally biased region" description="Low complexity" evidence="8">
    <location>
        <begin position="46"/>
        <end position="60"/>
    </location>
</feature>
<feature type="binding site" evidence="7">
    <location>
        <position position="99"/>
    </location>
    <ligand>
        <name>ATP</name>
        <dbReference type="ChEBI" id="CHEBI:30616"/>
    </ligand>
</feature>
<dbReference type="PANTHER" id="PTHR43671:SF13">
    <property type="entry name" value="SERINE_THREONINE-PROTEIN KINASE NEK2"/>
    <property type="match status" value="1"/>
</dbReference>
<dbReference type="GO" id="GO:0004674">
    <property type="term" value="F:protein serine/threonine kinase activity"/>
    <property type="evidence" value="ECO:0007669"/>
    <property type="project" value="UniProtKB-KW"/>
</dbReference>
<dbReference type="RefSeq" id="WP_079179481.1">
    <property type="nucleotide sequence ID" value="NZ_CP108276.1"/>
</dbReference>
<dbReference type="STRING" id="1893.SAMN02787144_1007283"/>
<dbReference type="InterPro" id="IPR000719">
    <property type="entry name" value="Prot_kinase_dom"/>
</dbReference>
<dbReference type="PROSITE" id="PS00108">
    <property type="entry name" value="PROTEIN_KINASE_ST"/>
    <property type="match status" value="1"/>
</dbReference>
<dbReference type="Pfam" id="PF00497">
    <property type="entry name" value="SBP_bac_3"/>
    <property type="match status" value="1"/>
</dbReference>
<dbReference type="SMART" id="SM00062">
    <property type="entry name" value="PBPb"/>
    <property type="match status" value="1"/>
</dbReference>
<dbReference type="Pfam" id="PF00069">
    <property type="entry name" value="Pkinase"/>
    <property type="match status" value="1"/>
</dbReference>
<feature type="compositionally biased region" description="Basic and acidic residues" evidence="8">
    <location>
        <begin position="10"/>
        <end position="21"/>
    </location>
</feature>
<evidence type="ECO:0000256" key="4">
    <source>
        <dbReference type="ARBA" id="ARBA00022741"/>
    </source>
</evidence>
<evidence type="ECO:0000313" key="11">
    <source>
        <dbReference type="Proteomes" id="UP000181909"/>
    </source>
</evidence>
<dbReference type="PROSITE" id="PS00107">
    <property type="entry name" value="PROTEIN_KINASE_ATP"/>
    <property type="match status" value="1"/>
</dbReference>
<evidence type="ECO:0000256" key="1">
    <source>
        <dbReference type="ARBA" id="ARBA00010886"/>
    </source>
</evidence>
<comment type="similarity">
    <text evidence="1">Belongs to the protein kinase superfamily. NEK Ser/Thr protein kinase family. NIMA subfamily.</text>
</comment>
<evidence type="ECO:0000256" key="5">
    <source>
        <dbReference type="ARBA" id="ARBA00022777"/>
    </source>
</evidence>
<evidence type="ECO:0000256" key="6">
    <source>
        <dbReference type="ARBA" id="ARBA00022840"/>
    </source>
</evidence>
<name>A0A1K2AV49_STRAR</name>
<dbReference type="PANTHER" id="PTHR43671">
    <property type="entry name" value="SERINE/THREONINE-PROTEIN KINASE NEK"/>
    <property type="match status" value="1"/>
</dbReference>
<dbReference type="Gene3D" id="3.40.190.10">
    <property type="entry name" value="Periplasmic binding protein-like II"/>
    <property type="match status" value="2"/>
</dbReference>